<dbReference type="RefSeq" id="WP_212979004.1">
    <property type="nucleotide sequence ID" value="NZ_AP025343.1"/>
</dbReference>
<dbReference type="InterPro" id="IPR023430">
    <property type="entry name" value="Pept_HybD-like_dom_sf"/>
</dbReference>
<comment type="caution">
    <text evidence="1">The sequence shown here is derived from an EMBL/GenBank/DDBJ whole genome shotgun (WGS) entry which is preliminary data.</text>
</comment>
<dbReference type="AlphaFoldDB" id="A0A919YGL3"/>
<keyword evidence="2" id="KW-1185">Reference proteome</keyword>
<dbReference type="GO" id="GO:0006508">
    <property type="term" value="P:proteolysis"/>
    <property type="evidence" value="ECO:0007669"/>
    <property type="project" value="UniProtKB-KW"/>
</dbReference>
<dbReference type="Proteomes" id="UP000682811">
    <property type="component" value="Unassembled WGS sequence"/>
</dbReference>
<sequence>MSFQDPHLIRGKGGSRQKIQAAGLRDFLAEIHSQHHLDQITFLCIGTDRSTGDALGPLTGSELAAYGFPRVIGTLSSPCDASSLEESIASIPGDQVIVAIDACLGQPNSVGSYLVSDEPLFPAQSVGHTLPAVGHYSIAGIVNAAGPRPYSTLQMTSLYHVMTMAGQIASAAAEAFGLWNQTEGKRFNGWPLA</sequence>
<evidence type="ECO:0000313" key="1">
    <source>
        <dbReference type="EMBL" id="GIO48330.1"/>
    </source>
</evidence>
<name>A0A919YGL3_9BACL</name>
<keyword evidence="1" id="KW-0378">Hydrolase</keyword>
<dbReference type="GO" id="GO:0008233">
    <property type="term" value="F:peptidase activity"/>
    <property type="evidence" value="ECO:0007669"/>
    <property type="project" value="UniProtKB-KW"/>
</dbReference>
<reference evidence="1 2" key="1">
    <citation type="submission" date="2021-03" db="EMBL/GenBank/DDBJ databases">
        <title>Antimicrobial resistance genes in bacteria isolated from Japanese honey, and their potential for conferring macrolide and lincosamide resistance in the American foulbrood pathogen Paenibacillus larvae.</title>
        <authorList>
            <person name="Okamoto M."/>
            <person name="Kumagai M."/>
            <person name="Kanamori H."/>
            <person name="Takamatsu D."/>
        </authorList>
    </citation>
    <scope>NUCLEOTIDE SEQUENCE [LARGE SCALE GENOMIC DNA]</scope>
    <source>
        <strain evidence="1 2">J34TS1</strain>
    </source>
</reference>
<keyword evidence="1" id="KW-0645">Protease</keyword>
<dbReference type="InterPro" id="IPR009665">
    <property type="entry name" value="YyaC"/>
</dbReference>
<dbReference type="SUPFAM" id="SSF53163">
    <property type="entry name" value="HybD-like"/>
    <property type="match status" value="1"/>
</dbReference>
<evidence type="ECO:0000313" key="2">
    <source>
        <dbReference type="Proteomes" id="UP000682811"/>
    </source>
</evidence>
<dbReference type="Pfam" id="PF06866">
    <property type="entry name" value="DUF1256"/>
    <property type="match status" value="1"/>
</dbReference>
<dbReference type="NCBIfam" id="TIGR02841">
    <property type="entry name" value="spore_YyaC"/>
    <property type="match status" value="1"/>
</dbReference>
<accession>A0A919YGL3</accession>
<gene>
    <name evidence="1" type="ORF">J34TS1_30950</name>
</gene>
<organism evidence="1 2">
    <name type="scientific">Paenibacillus azoreducens</name>
    <dbReference type="NCBI Taxonomy" id="116718"/>
    <lineage>
        <taxon>Bacteria</taxon>
        <taxon>Bacillati</taxon>
        <taxon>Bacillota</taxon>
        <taxon>Bacilli</taxon>
        <taxon>Bacillales</taxon>
        <taxon>Paenibacillaceae</taxon>
        <taxon>Paenibacillus</taxon>
    </lineage>
</organism>
<proteinExistence type="predicted"/>
<dbReference type="EMBL" id="BORT01000013">
    <property type="protein sequence ID" value="GIO48330.1"/>
    <property type="molecule type" value="Genomic_DNA"/>
</dbReference>
<protein>
    <submittedName>
        <fullName evidence="1">Spore protease YyaC</fullName>
    </submittedName>
</protein>